<dbReference type="GO" id="GO:0005524">
    <property type="term" value="F:ATP binding"/>
    <property type="evidence" value="ECO:0007669"/>
    <property type="project" value="InterPro"/>
</dbReference>
<evidence type="ECO:0000313" key="2">
    <source>
        <dbReference type="EMBL" id="OHT12766.1"/>
    </source>
</evidence>
<proteinExistence type="predicted"/>
<dbReference type="InterPro" id="IPR011009">
    <property type="entry name" value="Kinase-like_dom_sf"/>
</dbReference>
<dbReference type="VEuPathDB" id="TrichDB:TRFO_17314"/>
<dbReference type="SMART" id="SM00220">
    <property type="entry name" value="S_TKc"/>
    <property type="match status" value="1"/>
</dbReference>
<name>A0A1J4KSX8_9EUKA</name>
<dbReference type="RefSeq" id="XP_068365902.1">
    <property type="nucleotide sequence ID" value="XM_068499515.1"/>
</dbReference>
<dbReference type="OrthoDB" id="26525at2759"/>
<sequence length="323" mass="37212">MKNSTIVDPSGRYKKTNELITAKNHCVYFNGYDTYSGNMVIWIEFRTNSLEGNTLAKIMDNIECTKSIKHSCIIQILTTWIDQKNHIVYIITESATAKTLFNLVHSPYYTMNTRVISRWFAEIVDALSFLENNSTFHGEIFIDEIYVKTNTGHIKIGIPLHHIAGKTNFKLSYYTPPENLLGLCDAQSDVWMLGIIILETITRKKPYSECKSPSDLMNKLMKNELPKLFYEINDSNAKDFLSQCFLPHAIRPMPSDLARHPFLQMPKRRESSIIESPSFITQSKDRNVFFYDILAEPNRQIRDTDSIHFSTSLPGILMPTLKH</sequence>
<dbReference type="InterPro" id="IPR050588">
    <property type="entry name" value="WNK_Ser-Thr_kinase"/>
</dbReference>
<dbReference type="SUPFAM" id="SSF56112">
    <property type="entry name" value="Protein kinase-like (PK-like)"/>
    <property type="match status" value="1"/>
</dbReference>
<evidence type="ECO:0000313" key="3">
    <source>
        <dbReference type="Proteomes" id="UP000179807"/>
    </source>
</evidence>
<accession>A0A1J4KSX8</accession>
<dbReference type="InterPro" id="IPR000719">
    <property type="entry name" value="Prot_kinase_dom"/>
</dbReference>
<dbReference type="Gene3D" id="3.30.200.20">
    <property type="entry name" value="Phosphorylase Kinase, domain 1"/>
    <property type="match status" value="1"/>
</dbReference>
<keyword evidence="3" id="KW-1185">Reference proteome</keyword>
<dbReference type="GO" id="GO:0004672">
    <property type="term" value="F:protein kinase activity"/>
    <property type="evidence" value="ECO:0007669"/>
    <property type="project" value="InterPro"/>
</dbReference>
<feature type="domain" description="Protein kinase" evidence="1">
    <location>
        <begin position="1"/>
        <end position="263"/>
    </location>
</feature>
<dbReference type="GeneID" id="94834219"/>
<dbReference type="Pfam" id="PF00069">
    <property type="entry name" value="Pkinase"/>
    <property type="match status" value="1"/>
</dbReference>
<dbReference type="EMBL" id="MLAK01000556">
    <property type="protein sequence ID" value="OHT12766.1"/>
    <property type="molecule type" value="Genomic_DNA"/>
</dbReference>
<dbReference type="AlphaFoldDB" id="A0A1J4KSX8"/>
<comment type="caution">
    <text evidence="2">The sequence shown here is derived from an EMBL/GenBank/DDBJ whole genome shotgun (WGS) entry which is preliminary data.</text>
</comment>
<reference evidence="2" key="1">
    <citation type="submission" date="2016-10" db="EMBL/GenBank/DDBJ databases">
        <authorList>
            <person name="Benchimol M."/>
            <person name="Almeida L.G."/>
            <person name="Vasconcelos A.T."/>
            <person name="Perreira-Neves A."/>
            <person name="Rosa I.A."/>
            <person name="Tasca T."/>
            <person name="Bogo M.R."/>
            <person name="de Souza W."/>
        </authorList>
    </citation>
    <scope>NUCLEOTIDE SEQUENCE [LARGE SCALE GENOMIC DNA]</scope>
    <source>
        <strain evidence="2">K</strain>
    </source>
</reference>
<organism evidence="2 3">
    <name type="scientific">Tritrichomonas foetus</name>
    <dbReference type="NCBI Taxonomy" id="1144522"/>
    <lineage>
        <taxon>Eukaryota</taxon>
        <taxon>Metamonada</taxon>
        <taxon>Parabasalia</taxon>
        <taxon>Tritrichomonadida</taxon>
        <taxon>Tritrichomonadidae</taxon>
        <taxon>Tritrichomonas</taxon>
    </lineage>
</organism>
<dbReference type="Gene3D" id="1.10.510.10">
    <property type="entry name" value="Transferase(Phosphotransferase) domain 1"/>
    <property type="match status" value="1"/>
</dbReference>
<dbReference type="Proteomes" id="UP000179807">
    <property type="component" value="Unassembled WGS sequence"/>
</dbReference>
<gene>
    <name evidence="2" type="ORF">TRFO_17314</name>
</gene>
<dbReference type="PROSITE" id="PS50011">
    <property type="entry name" value="PROTEIN_KINASE_DOM"/>
    <property type="match status" value="1"/>
</dbReference>
<dbReference type="PANTHER" id="PTHR13902">
    <property type="entry name" value="SERINE/THREONINE-PROTEIN KINASE WNK WITH NO LYSINE -RELATED"/>
    <property type="match status" value="1"/>
</dbReference>
<evidence type="ECO:0000259" key="1">
    <source>
        <dbReference type="PROSITE" id="PS50011"/>
    </source>
</evidence>
<protein>
    <recommendedName>
        <fullName evidence="1">Protein kinase domain-containing protein</fullName>
    </recommendedName>
</protein>